<dbReference type="AlphaFoldDB" id="A0AAJ6K4P0"/>
<reference evidence="1" key="1">
    <citation type="submission" date="2023-04" db="EMBL/GenBank/DDBJ databases">
        <title>Co-integrate Col3M blaNDM-1-harbouring plasmids in clinical Providencia rettgeri isolates from Argentina.</title>
        <authorList>
            <person name="de Belder D."/>
            <person name="Martino F."/>
            <person name="Tijet N."/>
            <person name="Melano R.G."/>
            <person name="Faccone D."/>
            <person name="de Mendieta J.M."/>
            <person name="Rapoport M."/>
            <person name="Albornoz E."/>
            <person name="Petroni A."/>
            <person name="Tuduri E."/>
            <person name="Derdoy L."/>
            <person name="Cogut S."/>
            <person name="Errecalde L."/>
            <person name="Pasteran F."/>
            <person name="Corso A."/>
            <person name="Gomez S.A."/>
        </authorList>
    </citation>
    <scope>NUCLEOTIDE SEQUENCE</scope>
    <source>
        <strain evidence="1">PreM15628</strain>
        <plasmid evidence="1">p15628B_125</plasmid>
    </source>
</reference>
<sequence>MYHALEQYETDSYQETQSAELMYWIGREQAAKTAPTEITLMQFMDALSVMPPLDWQGNNNTESFKLQEMFLGNVTDIFVKVDGRYFTFRDVSTLSHAQIISRVRCAGLLAQQWKKQAFACLIRALNDFSEELKASTHSKE</sequence>
<dbReference type="Proteomes" id="UP000682358">
    <property type="component" value="Plasmid p15628B_125"/>
</dbReference>
<name>A0AAJ6K4P0_PRORE</name>
<organism evidence="1 2">
    <name type="scientific">Providencia rettgeri</name>
    <dbReference type="NCBI Taxonomy" id="587"/>
    <lineage>
        <taxon>Bacteria</taxon>
        <taxon>Pseudomonadati</taxon>
        <taxon>Pseudomonadota</taxon>
        <taxon>Gammaproteobacteria</taxon>
        <taxon>Enterobacterales</taxon>
        <taxon>Morganellaceae</taxon>
        <taxon>Providencia</taxon>
    </lineage>
</organism>
<dbReference type="EMBL" id="CP123374">
    <property type="protein sequence ID" value="WHT96090.1"/>
    <property type="molecule type" value="Genomic_DNA"/>
</dbReference>
<geneLocation type="plasmid" evidence="1 2">
    <name>p15628B_125</name>
</geneLocation>
<gene>
    <name evidence="1" type="ORF">KOF27_22070</name>
</gene>
<proteinExistence type="predicted"/>
<evidence type="ECO:0000313" key="2">
    <source>
        <dbReference type="Proteomes" id="UP000682358"/>
    </source>
</evidence>
<accession>A0AAJ6K4P0</accession>
<protein>
    <submittedName>
        <fullName evidence="1">Uncharacterized protein</fullName>
    </submittedName>
</protein>
<keyword evidence="1" id="KW-0614">Plasmid</keyword>
<evidence type="ECO:0000313" key="1">
    <source>
        <dbReference type="EMBL" id="WHT96090.1"/>
    </source>
</evidence>